<dbReference type="EMBL" id="FNTJ01000001">
    <property type="protein sequence ID" value="SEB96491.1"/>
    <property type="molecule type" value="Genomic_DNA"/>
</dbReference>
<accession>A0A1H4NMN8</accession>
<dbReference type="AlphaFoldDB" id="A0A1H4NMN8"/>
<protein>
    <recommendedName>
        <fullName evidence="4">MFS transporter</fullName>
    </recommendedName>
</protein>
<keyword evidence="1" id="KW-0812">Transmembrane</keyword>
<evidence type="ECO:0000313" key="3">
    <source>
        <dbReference type="Proteomes" id="UP000198982"/>
    </source>
</evidence>
<keyword evidence="1" id="KW-1133">Transmembrane helix</keyword>
<feature type="transmembrane region" description="Helical" evidence="1">
    <location>
        <begin position="20"/>
        <end position="49"/>
    </location>
</feature>
<evidence type="ECO:0000256" key="1">
    <source>
        <dbReference type="SAM" id="Phobius"/>
    </source>
</evidence>
<keyword evidence="3" id="KW-1185">Reference proteome</keyword>
<gene>
    <name evidence="2" type="ORF">SAMN05216178_2929</name>
</gene>
<evidence type="ECO:0000313" key="2">
    <source>
        <dbReference type="EMBL" id="SEB96491.1"/>
    </source>
</evidence>
<proteinExistence type="predicted"/>
<reference evidence="3" key="1">
    <citation type="submission" date="2016-10" db="EMBL/GenBank/DDBJ databases">
        <authorList>
            <person name="Varghese N."/>
            <person name="Submissions S."/>
        </authorList>
    </citation>
    <scope>NUCLEOTIDE SEQUENCE [LARGE SCALE GENOMIC DNA]</scope>
    <source>
        <strain evidence="3">DSM 9751</strain>
    </source>
</reference>
<organism evidence="2 3">
    <name type="scientific">Pseudomonas saponiphila</name>
    <dbReference type="NCBI Taxonomy" id="556534"/>
    <lineage>
        <taxon>Bacteria</taxon>
        <taxon>Pseudomonadati</taxon>
        <taxon>Pseudomonadota</taxon>
        <taxon>Gammaproteobacteria</taxon>
        <taxon>Pseudomonadales</taxon>
        <taxon>Pseudomonadaceae</taxon>
        <taxon>Pseudomonas</taxon>
    </lineage>
</organism>
<keyword evidence="1" id="KW-0472">Membrane</keyword>
<dbReference type="Proteomes" id="UP000198982">
    <property type="component" value="Unassembled WGS sequence"/>
</dbReference>
<evidence type="ECO:0008006" key="4">
    <source>
        <dbReference type="Google" id="ProtNLM"/>
    </source>
</evidence>
<sequence length="61" mass="6195">MNPELDLSLGLPARTRERGAYGVLAAVCLAALMLPLTFVGVAVATPAIARELGGSPPMSST</sequence>
<name>A0A1H4NMN8_9PSED</name>